<dbReference type="RefSeq" id="WP_103129085.1">
    <property type="nucleotide sequence ID" value="NZ_BFAG01000005.1"/>
</dbReference>
<dbReference type="EMBL" id="BFAG01000005">
    <property type="protein sequence ID" value="GBF05658.1"/>
    <property type="molecule type" value="Genomic_DNA"/>
</dbReference>
<proteinExistence type="predicted"/>
<evidence type="ECO:0000313" key="1">
    <source>
        <dbReference type="EMBL" id="GBF05658.1"/>
    </source>
</evidence>
<reference evidence="2" key="1">
    <citation type="submission" date="2018-01" db="EMBL/GenBank/DDBJ databases">
        <title>Draft Genome Sequence of the Radioresistant Bacterium Deinococcus aerius TR0125, Isolated from the Higher Atmosphere above Japan.</title>
        <authorList>
            <person name="Satoh K."/>
            <person name="Arai H."/>
            <person name="Sanzen T."/>
            <person name="Kawaguchi Y."/>
            <person name="Hayashi H."/>
            <person name="Yokobori S."/>
            <person name="Yamagishi A."/>
            <person name="Oono Y."/>
            <person name="Narumi I."/>
        </authorList>
    </citation>
    <scope>NUCLEOTIDE SEQUENCE [LARGE SCALE GENOMIC DNA]</scope>
    <source>
        <strain evidence="2">TR0125</strain>
    </source>
</reference>
<keyword evidence="2" id="KW-1185">Reference proteome</keyword>
<comment type="caution">
    <text evidence="1">The sequence shown here is derived from an EMBL/GenBank/DDBJ whole genome shotgun (WGS) entry which is preliminary data.</text>
</comment>
<name>A0A2I9DHH3_9DEIO</name>
<evidence type="ECO:0000313" key="2">
    <source>
        <dbReference type="Proteomes" id="UP000236569"/>
    </source>
</evidence>
<gene>
    <name evidence="1" type="ORF">DAERI_050167</name>
</gene>
<accession>A0A2I9DHH3</accession>
<dbReference type="Proteomes" id="UP000236569">
    <property type="component" value="Unassembled WGS sequence"/>
</dbReference>
<dbReference type="OrthoDB" id="72276at2"/>
<dbReference type="AlphaFoldDB" id="A0A2I9DHH3"/>
<protein>
    <submittedName>
        <fullName evidence="1">Uncharacterized protein</fullName>
    </submittedName>
</protein>
<organism evidence="1 2">
    <name type="scientific">Deinococcus aerius</name>
    <dbReference type="NCBI Taxonomy" id="200253"/>
    <lineage>
        <taxon>Bacteria</taxon>
        <taxon>Thermotogati</taxon>
        <taxon>Deinococcota</taxon>
        <taxon>Deinococci</taxon>
        <taxon>Deinococcales</taxon>
        <taxon>Deinococcaceae</taxon>
        <taxon>Deinococcus</taxon>
    </lineage>
</organism>
<sequence>MTRPRRARISTEALLNAARRAAERLTQLSRDPEVRREAANVAQAVTRLLNAIRRASRERPPE</sequence>